<organism evidence="1 2">
    <name type="scientific">Sulfidibacter corallicola</name>
    <dbReference type="NCBI Taxonomy" id="2818388"/>
    <lineage>
        <taxon>Bacteria</taxon>
        <taxon>Pseudomonadati</taxon>
        <taxon>Acidobacteriota</taxon>
        <taxon>Holophagae</taxon>
        <taxon>Acanthopleuribacterales</taxon>
        <taxon>Acanthopleuribacteraceae</taxon>
        <taxon>Sulfidibacter</taxon>
    </lineage>
</organism>
<dbReference type="KEGG" id="scor:J3U87_33600"/>
<name>A0A8A4TKR9_SULCO</name>
<accession>A0A8A4TKR9</accession>
<dbReference type="RefSeq" id="WP_237380364.1">
    <property type="nucleotide sequence ID" value="NZ_CP071793.1"/>
</dbReference>
<reference evidence="1" key="1">
    <citation type="submission" date="2021-03" db="EMBL/GenBank/DDBJ databases">
        <title>Acanthopleuribacteraceae sp. M133.</title>
        <authorList>
            <person name="Wang G."/>
        </authorList>
    </citation>
    <scope>NUCLEOTIDE SEQUENCE</scope>
    <source>
        <strain evidence="1">M133</strain>
    </source>
</reference>
<dbReference type="Proteomes" id="UP000663929">
    <property type="component" value="Chromosome"/>
</dbReference>
<keyword evidence="2" id="KW-1185">Reference proteome</keyword>
<protein>
    <submittedName>
        <fullName evidence="1">Uncharacterized protein</fullName>
    </submittedName>
</protein>
<evidence type="ECO:0000313" key="1">
    <source>
        <dbReference type="EMBL" id="QTD50546.1"/>
    </source>
</evidence>
<evidence type="ECO:0000313" key="2">
    <source>
        <dbReference type="Proteomes" id="UP000663929"/>
    </source>
</evidence>
<dbReference type="EMBL" id="CP071793">
    <property type="protein sequence ID" value="QTD50546.1"/>
    <property type="molecule type" value="Genomic_DNA"/>
</dbReference>
<dbReference type="AlphaFoldDB" id="A0A8A4TKR9"/>
<gene>
    <name evidence="1" type="ORF">J3U87_33600</name>
</gene>
<sequence>MIRALRKRHGVMVALLAVATALVCLVGLLGRRPIPHQAFPEPLQIPLADWQHQLWLGQPIGGDVQVIPRLLSADSSAATVALELSPNSPTLAPDVLVYWHPGSGTDVKRALLLGSLGGLETRRFALPSRAQTEAGTLILFSLAHGDALASAVLPNPADLRGGAP</sequence>
<proteinExistence type="predicted"/>